<sequence length="681" mass="75925">MDFKPNYLNNPDNIEKDILTSKTMFCKDQFGNLYELKAVDQNLNTFQAEWNDLNLASHDHPHQTTSASVQDDGGEDDLSSHTSLDSGNWVHSLQKSCSNFFHKYKRETIWLVGILCIILYFIYFTFAIIYDFQLAIALIACTGVVLFCIGYSFVDSLFGDKLDKMFCSPIDRAISNNWHIIKWFLYPAIAIFGVLYLGLVVIREMKQVQPISGIFIFMLIVYLTSKHPNQIIWRPVLWGFSLQFIFAVFVLRWQFGYIAVKFLADQINIFIEYGYDGAAVVFGDPALLLHPFAMMVRHSFASDRLPLKSNPGMSMLLYLGAVMAILYYLGITQKAAVKLGWVLQKTMNTTAIETLNTAANIFLDGMDTMLMLRHYIDKLTLSEFNCFLVGNHATVAGFVFALFVLFGAPPQHLLSAAVMSAPATIAICKLNYPETEESQTKNLEDIELPKGEDVNIFEAAANGCNMAAKVVCSVLACYIAMMALLAFLNATLEWLGGRVGYPQLSFELICSYVMWPIAYVIGVDAPECKEAAKLIGIKIFATEVLAYQELGKSVARGSLSPRNQALTTYAMCGFSSISTLAIAIGVWNAICPQRVKLMASFMLRVLVEANISCFMTACVAEILTAAGHAVTLTPVKYMNMVEIWVNDRLVFTCNVLKLDFDGDGMLDCLCLNALDCVNSAF</sequence>
<accession>T1FDT3</accession>
<dbReference type="PANTHER" id="PTHR10590">
    <property type="entry name" value="SODIUM/NUCLEOSIDE COTRANSPORTER"/>
    <property type="match status" value="1"/>
</dbReference>
<evidence type="ECO:0000259" key="10">
    <source>
        <dbReference type="Pfam" id="PF07662"/>
    </source>
</evidence>
<dbReference type="GO" id="GO:0005415">
    <property type="term" value="F:nucleoside:sodium symporter activity"/>
    <property type="evidence" value="ECO:0000318"/>
    <property type="project" value="GO_Central"/>
</dbReference>
<reference evidence="13" key="1">
    <citation type="submission" date="2012-12" db="EMBL/GenBank/DDBJ databases">
        <authorList>
            <person name="Hellsten U."/>
            <person name="Grimwood J."/>
            <person name="Chapman J.A."/>
            <person name="Shapiro H."/>
            <person name="Aerts A."/>
            <person name="Otillar R.P."/>
            <person name="Terry A.Y."/>
            <person name="Boore J.L."/>
            <person name="Simakov O."/>
            <person name="Marletaz F."/>
            <person name="Cho S.-J."/>
            <person name="Edsinger-Gonzales E."/>
            <person name="Havlak P."/>
            <person name="Kuo D.-H."/>
            <person name="Larsson T."/>
            <person name="Lv J."/>
            <person name="Arendt D."/>
            <person name="Savage R."/>
            <person name="Osoegawa K."/>
            <person name="de Jong P."/>
            <person name="Lindberg D.R."/>
            <person name="Seaver E.C."/>
            <person name="Weisblat D.A."/>
            <person name="Putnam N.H."/>
            <person name="Grigoriev I.V."/>
            <person name="Rokhsar D.S."/>
        </authorList>
    </citation>
    <scope>NUCLEOTIDE SEQUENCE</scope>
</reference>
<feature type="transmembrane region" description="Helical" evidence="8">
    <location>
        <begin position="109"/>
        <end position="130"/>
    </location>
</feature>
<feature type="transmembrane region" description="Helical" evidence="8">
    <location>
        <begin position="315"/>
        <end position="331"/>
    </location>
</feature>
<feature type="transmembrane region" description="Helical" evidence="8">
    <location>
        <begin position="609"/>
        <end position="630"/>
    </location>
</feature>
<feature type="transmembrane region" description="Helical" evidence="8">
    <location>
        <begin position="180"/>
        <end position="202"/>
    </location>
</feature>
<dbReference type="EMBL" id="AMQM01006575">
    <property type="status" value="NOT_ANNOTATED_CDS"/>
    <property type="molecule type" value="Genomic_DNA"/>
</dbReference>
<evidence type="ECO:0000313" key="13">
    <source>
        <dbReference type="Proteomes" id="UP000015101"/>
    </source>
</evidence>
<dbReference type="KEGG" id="hro:HELRODRAFT_178835"/>
<proteinExistence type="inferred from homology"/>
<evidence type="ECO:0000313" key="12">
    <source>
        <dbReference type="EnsemblMetazoa" id="HelroP178835"/>
    </source>
</evidence>
<dbReference type="GeneID" id="20206982"/>
<keyword evidence="5 8" id="KW-1133">Transmembrane helix</keyword>
<dbReference type="GO" id="GO:0005886">
    <property type="term" value="C:plasma membrane"/>
    <property type="evidence" value="ECO:0000318"/>
    <property type="project" value="GO_Central"/>
</dbReference>
<dbReference type="CTD" id="20206982"/>
<dbReference type="InterPro" id="IPR011657">
    <property type="entry name" value="CNT_C_dom"/>
</dbReference>
<dbReference type="InterPro" id="IPR008276">
    <property type="entry name" value="C_nuclsd_transpt"/>
</dbReference>
<dbReference type="Proteomes" id="UP000015101">
    <property type="component" value="Unassembled WGS sequence"/>
</dbReference>
<evidence type="ECO:0000256" key="8">
    <source>
        <dbReference type="SAM" id="Phobius"/>
    </source>
</evidence>
<reference evidence="12" key="3">
    <citation type="submission" date="2015-06" db="UniProtKB">
        <authorList>
            <consortium name="EnsemblMetazoa"/>
        </authorList>
    </citation>
    <scope>IDENTIFICATION</scope>
</reference>
<dbReference type="AlphaFoldDB" id="T1FDT3"/>
<feature type="transmembrane region" description="Helical" evidence="8">
    <location>
        <begin position="236"/>
        <end position="255"/>
    </location>
</feature>
<feature type="transmembrane region" description="Helical" evidence="8">
    <location>
        <begin position="566"/>
        <end position="589"/>
    </location>
</feature>
<dbReference type="InParanoid" id="T1FDT3"/>
<reference evidence="11 13" key="2">
    <citation type="journal article" date="2013" name="Nature">
        <title>Insights into bilaterian evolution from three spiralian genomes.</title>
        <authorList>
            <person name="Simakov O."/>
            <person name="Marletaz F."/>
            <person name="Cho S.J."/>
            <person name="Edsinger-Gonzales E."/>
            <person name="Havlak P."/>
            <person name="Hellsten U."/>
            <person name="Kuo D.H."/>
            <person name="Larsson T."/>
            <person name="Lv J."/>
            <person name="Arendt D."/>
            <person name="Savage R."/>
            <person name="Osoegawa K."/>
            <person name="de Jong P."/>
            <person name="Grimwood J."/>
            <person name="Chapman J.A."/>
            <person name="Shapiro H."/>
            <person name="Aerts A."/>
            <person name="Otillar R.P."/>
            <person name="Terry A.Y."/>
            <person name="Boore J.L."/>
            <person name="Grigoriev I.V."/>
            <person name="Lindberg D.R."/>
            <person name="Seaver E.C."/>
            <person name="Weisblat D.A."/>
            <person name="Putnam N.H."/>
            <person name="Rokhsar D.S."/>
        </authorList>
    </citation>
    <scope>NUCLEOTIDE SEQUENCE</scope>
</reference>
<protein>
    <recommendedName>
        <fullName evidence="14">Sodium/nucleoside cotransporter</fullName>
    </recommendedName>
</protein>
<evidence type="ECO:0000256" key="5">
    <source>
        <dbReference type="ARBA" id="ARBA00022989"/>
    </source>
</evidence>
<comment type="similarity">
    <text evidence="2">Belongs to the concentrative nucleoside transporter (CNT) (TC 2.A.41) family.</text>
</comment>
<feature type="transmembrane region" description="Helical" evidence="8">
    <location>
        <begin position="504"/>
        <end position="523"/>
    </location>
</feature>
<evidence type="ECO:0000256" key="1">
    <source>
        <dbReference type="ARBA" id="ARBA00004651"/>
    </source>
</evidence>
<feature type="domain" description="Concentrative nucleoside transporter C-terminal" evidence="10">
    <location>
        <begin position="412"/>
        <end position="620"/>
    </location>
</feature>
<keyword evidence="3" id="KW-1003">Cell membrane</keyword>
<keyword evidence="6 8" id="KW-0472">Membrane</keyword>
<dbReference type="EMBL" id="KB097496">
    <property type="protein sequence ID" value="ESN95918.1"/>
    <property type="molecule type" value="Genomic_DNA"/>
</dbReference>
<feature type="transmembrane region" description="Helical" evidence="8">
    <location>
        <begin position="470"/>
        <end position="492"/>
    </location>
</feature>
<evidence type="ECO:0000256" key="4">
    <source>
        <dbReference type="ARBA" id="ARBA00022692"/>
    </source>
</evidence>
<dbReference type="Pfam" id="PF07662">
    <property type="entry name" value="Nucleos_tra2_C"/>
    <property type="match status" value="1"/>
</dbReference>
<feature type="region of interest" description="Disordered" evidence="7">
    <location>
        <begin position="61"/>
        <end position="81"/>
    </location>
</feature>
<evidence type="ECO:0000259" key="9">
    <source>
        <dbReference type="Pfam" id="PF01773"/>
    </source>
</evidence>
<name>T1FDT3_HELRO</name>
<dbReference type="RefSeq" id="XP_009025957.1">
    <property type="nucleotide sequence ID" value="XM_009027709.1"/>
</dbReference>
<dbReference type="PANTHER" id="PTHR10590:SF4">
    <property type="entry name" value="SOLUTE CARRIER FAMILY 28 MEMBER 3"/>
    <property type="match status" value="1"/>
</dbReference>
<dbReference type="OMA" id="GFSNICA"/>
<gene>
    <name evidence="12" type="primary">20206982</name>
    <name evidence="11" type="ORF">HELRODRAFT_178835</name>
</gene>
<dbReference type="HOGENOM" id="CLU_016813_3_0_1"/>
<evidence type="ECO:0008006" key="14">
    <source>
        <dbReference type="Google" id="ProtNLM"/>
    </source>
</evidence>
<dbReference type="InterPro" id="IPR002668">
    <property type="entry name" value="CNT_N_dom"/>
</dbReference>
<dbReference type="OrthoDB" id="6075923at2759"/>
<dbReference type="Pfam" id="PF01773">
    <property type="entry name" value="Nucleos_tra2_N"/>
    <property type="match status" value="1"/>
</dbReference>
<keyword evidence="4 8" id="KW-0812">Transmembrane</keyword>
<evidence type="ECO:0000256" key="3">
    <source>
        <dbReference type="ARBA" id="ARBA00022475"/>
    </source>
</evidence>
<evidence type="ECO:0000256" key="7">
    <source>
        <dbReference type="SAM" id="MobiDB-lite"/>
    </source>
</evidence>
<keyword evidence="13" id="KW-1185">Reference proteome</keyword>
<evidence type="ECO:0000256" key="6">
    <source>
        <dbReference type="ARBA" id="ARBA00023136"/>
    </source>
</evidence>
<evidence type="ECO:0000313" key="11">
    <source>
        <dbReference type="EMBL" id="ESN95918.1"/>
    </source>
</evidence>
<organism evidence="12 13">
    <name type="scientific">Helobdella robusta</name>
    <name type="common">Californian leech</name>
    <dbReference type="NCBI Taxonomy" id="6412"/>
    <lineage>
        <taxon>Eukaryota</taxon>
        <taxon>Metazoa</taxon>
        <taxon>Spiralia</taxon>
        <taxon>Lophotrochozoa</taxon>
        <taxon>Annelida</taxon>
        <taxon>Clitellata</taxon>
        <taxon>Hirudinea</taxon>
        <taxon>Rhynchobdellida</taxon>
        <taxon>Glossiphoniidae</taxon>
        <taxon>Helobdella</taxon>
    </lineage>
</organism>
<evidence type="ECO:0000256" key="2">
    <source>
        <dbReference type="ARBA" id="ARBA00009033"/>
    </source>
</evidence>
<feature type="transmembrane region" description="Helical" evidence="8">
    <location>
        <begin position="136"/>
        <end position="159"/>
    </location>
</feature>
<dbReference type="STRING" id="6412.T1FDT3"/>
<dbReference type="eggNOG" id="KOG3747">
    <property type="taxonomic scope" value="Eukaryota"/>
</dbReference>
<comment type="subcellular location">
    <subcellularLocation>
        <location evidence="1">Cell membrane</location>
        <topology evidence="1">Multi-pass membrane protein</topology>
    </subcellularLocation>
</comment>
<dbReference type="GO" id="GO:1901642">
    <property type="term" value="P:nucleoside transmembrane transport"/>
    <property type="evidence" value="ECO:0000318"/>
    <property type="project" value="GO_Central"/>
</dbReference>
<dbReference type="EnsemblMetazoa" id="HelroT178835">
    <property type="protein sequence ID" value="HelroP178835"/>
    <property type="gene ID" value="HelroG178835"/>
</dbReference>
<feature type="transmembrane region" description="Helical" evidence="8">
    <location>
        <begin position="384"/>
        <end position="406"/>
    </location>
</feature>
<feature type="domain" description="Concentrative nucleoside transporter N-terminal" evidence="9">
    <location>
        <begin position="213"/>
        <end position="284"/>
    </location>
</feature>
<feature type="transmembrane region" description="Helical" evidence="8">
    <location>
        <begin position="208"/>
        <end position="224"/>
    </location>
</feature>